<dbReference type="PROSITE" id="PS51257">
    <property type="entry name" value="PROKAR_LIPOPROTEIN"/>
    <property type="match status" value="1"/>
</dbReference>
<dbReference type="SUPFAM" id="SSF63829">
    <property type="entry name" value="Calcium-dependent phosphotriesterase"/>
    <property type="match status" value="1"/>
</dbReference>
<reference evidence="4" key="1">
    <citation type="journal article" date="2019" name="Int. J. Syst. Evol. Microbiol.">
        <title>The Global Catalogue of Microorganisms (GCM) 10K type strain sequencing project: providing services to taxonomists for standard genome sequencing and annotation.</title>
        <authorList>
            <consortium name="The Broad Institute Genomics Platform"/>
            <consortium name="The Broad Institute Genome Sequencing Center for Infectious Disease"/>
            <person name="Wu L."/>
            <person name="Ma J."/>
        </authorList>
    </citation>
    <scope>NUCLEOTIDE SEQUENCE [LARGE SCALE GENOMIC DNA]</scope>
    <source>
        <strain evidence="4">CGMCC 4.7393</strain>
    </source>
</reference>
<protein>
    <submittedName>
        <fullName evidence="3">T9SS type A sorting domain-containing protein</fullName>
    </submittedName>
</protein>
<organism evidence="3 4">
    <name type="scientific">Rufibacter roseus</name>
    <dbReference type="NCBI Taxonomy" id="1567108"/>
    <lineage>
        <taxon>Bacteria</taxon>
        <taxon>Pseudomonadati</taxon>
        <taxon>Bacteroidota</taxon>
        <taxon>Cytophagia</taxon>
        <taxon>Cytophagales</taxon>
        <taxon>Hymenobacteraceae</taxon>
        <taxon>Rufibacter</taxon>
    </lineage>
</organism>
<dbReference type="InterPro" id="IPR011047">
    <property type="entry name" value="Quinoprotein_ADH-like_sf"/>
</dbReference>
<evidence type="ECO:0000259" key="2">
    <source>
        <dbReference type="Pfam" id="PF18962"/>
    </source>
</evidence>
<dbReference type="PANTHER" id="PTHR31778:SF2">
    <property type="entry name" value="BUD SITE SELECTION PROTEIN RAX2"/>
    <property type="match status" value="1"/>
</dbReference>
<dbReference type="RefSeq" id="WP_066617595.1">
    <property type="nucleotide sequence ID" value="NZ_JBHSYQ010000005.1"/>
</dbReference>
<keyword evidence="4" id="KW-1185">Reference proteome</keyword>
<accession>A0ABW2DKM0</accession>
<dbReference type="InterPro" id="IPR013431">
    <property type="entry name" value="Delta_60_rpt"/>
</dbReference>
<dbReference type="PANTHER" id="PTHR31778">
    <property type="entry name" value="BUD SITE SELECTION PROTEIN RAX2"/>
    <property type="match status" value="1"/>
</dbReference>
<dbReference type="SUPFAM" id="SSF50998">
    <property type="entry name" value="Quinoprotein alcohol dehydrogenase-like"/>
    <property type="match status" value="1"/>
</dbReference>
<feature type="signal peptide" evidence="1">
    <location>
        <begin position="1"/>
        <end position="31"/>
    </location>
</feature>
<proteinExistence type="predicted"/>
<dbReference type="Pfam" id="PF17164">
    <property type="entry name" value="DUF5122"/>
    <property type="match status" value="14"/>
</dbReference>
<dbReference type="Pfam" id="PF18962">
    <property type="entry name" value="Por_Secre_tail"/>
    <property type="match status" value="1"/>
</dbReference>
<dbReference type="NCBIfam" id="TIGR02608">
    <property type="entry name" value="delta_60_rpt"/>
    <property type="match status" value="13"/>
</dbReference>
<evidence type="ECO:0000256" key="1">
    <source>
        <dbReference type="SAM" id="SignalP"/>
    </source>
</evidence>
<dbReference type="NCBIfam" id="TIGR04183">
    <property type="entry name" value="Por_Secre_tail"/>
    <property type="match status" value="1"/>
</dbReference>
<dbReference type="EMBL" id="JBHSYQ010000005">
    <property type="protein sequence ID" value="MFC6998422.1"/>
    <property type="molecule type" value="Genomic_DNA"/>
</dbReference>
<dbReference type="Proteomes" id="UP001596405">
    <property type="component" value="Unassembled WGS sequence"/>
</dbReference>
<dbReference type="InterPro" id="IPR026444">
    <property type="entry name" value="Secre_tail"/>
</dbReference>
<evidence type="ECO:0000313" key="4">
    <source>
        <dbReference type="Proteomes" id="UP001596405"/>
    </source>
</evidence>
<sequence length="860" mass="90876">MLTTSFRNLQKQLMLAIWLLASMGCLNNVQAQQAGSLDTSFEPIEVEDGFGKGANQEVLTITAQSDGKILIGGKFTSYNGTPRSYIARLTPEGSIDPDFNPGAGANGFVNTVIVQPDGKILVGGDFTSYNGTVRNRIARLNADGSLDTDFNPGIGADAAVRTMVLQPDGKIIIGGEFTSYNGTPRGRIARLNADGSLDTEFNPGTGADASIRAMVMQSDGKILIGGDFTSYHGTLRGRIARLNTDGSLDTGFNPGTGANGIVHAIAIHTDGKILIGGDFTFYNGLARRYLARLNLNGSLDHFIPEVNKPVNCIAVQTDSKILIGGREVFSSSNGALYSYLARLTATGSLDSSFNTRIGANGSVQAVLVQPDGKVLIAGGFTSYNNISRNYATRLLTNGSLDIDFNIGSGANSQINTVALQPDGKVLIGGDFTFFNKTALNRIARLHADGTLDTSFNPGTGANGQILTMAVQPDGKILIGGEFTTYNGKACKHIARLHADGTLDTEFNPGTGPTAPVLAISPLPNGKMYIAGSFNSFNGTTRNCIARLNSDGSLDTSFEDGSTTIIGTIYAIAVQPDGQVLIGGHVMGNFSTNNFSRGNSLLRLSADGLLDREYKVGIDGTVKALALQPDGKLLVGGGISLFDRSIILKGITRLNANGTLDTDFNSIHSTSNTALKHVLAIKLQPDGRILVGGDFSLFNGNARNHITRLNPDGSIDMGFDPGDGANGPVYGLALQPDDKVLIAGYFTSFDGVERNRIARVFAGKSSIPTGIGELKQVDNLTVYPNPASEEFLSIKYTGAKARNVDITLTDALGQWVLSKSFPVANGNIQAVLRTSQLPAGVYFLKISDSGMTIVRKVIIQK</sequence>
<comment type="caution">
    <text evidence="3">The sequence shown here is derived from an EMBL/GenBank/DDBJ whole genome shotgun (WGS) entry which is preliminary data.</text>
</comment>
<dbReference type="SUPFAM" id="SSF101898">
    <property type="entry name" value="NHL repeat"/>
    <property type="match status" value="1"/>
</dbReference>
<gene>
    <name evidence="3" type="ORF">ACFQHR_12355</name>
</gene>
<evidence type="ECO:0000313" key="3">
    <source>
        <dbReference type="EMBL" id="MFC6998422.1"/>
    </source>
</evidence>
<feature type="domain" description="Secretion system C-terminal sorting" evidence="2">
    <location>
        <begin position="781"/>
        <end position="858"/>
    </location>
</feature>
<dbReference type="Gene3D" id="2.80.10.50">
    <property type="match status" value="7"/>
</dbReference>
<name>A0ABW2DKM0_9BACT</name>
<keyword evidence="1" id="KW-0732">Signal</keyword>
<feature type="chain" id="PRO_5047226127" evidence="1">
    <location>
        <begin position="32"/>
        <end position="860"/>
    </location>
</feature>